<protein>
    <submittedName>
        <fullName evidence="2">Uncharacterized protein</fullName>
    </submittedName>
</protein>
<name>A0A2P5DL40_PARAD</name>
<keyword evidence="3" id="KW-1185">Reference proteome</keyword>
<dbReference type="AlphaFoldDB" id="A0A2P5DL40"/>
<gene>
    <name evidence="2" type="ORF">PanWU01x14_055460</name>
</gene>
<feature type="region of interest" description="Disordered" evidence="1">
    <location>
        <begin position="67"/>
        <end position="89"/>
    </location>
</feature>
<dbReference type="EMBL" id="JXTB01000031">
    <property type="protein sequence ID" value="PON73996.1"/>
    <property type="molecule type" value="Genomic_DNA"/>
</dbReference>
<comment type="caution">
    <text evidence="2">The sequence shown here is derived from an EMBL/GenBank/DDBJ whole genome shotgun (WGS) entry which is preliminary data.</text>
</comment>
<proteinExistence type="predicted"/>
<organism evidence="2 3">
    <name type="scientific">Parasponia andersonii</name>
    <name type="common">Sponia andersonii</name>
    <dbReference type="NCBI Taxonomy" id="3476"/>
    <lineage>
        <taxon>Eukaryota</taxon>
        <taxon>Viridiplantae</taxon>
        <taxon>Streptophyta</taxon>
        <taxon>Embryophyta</taxon>
        <taxon>Tracheophyta</taxon>
        <taxon>Spermatophyta</taxon>
        <taxon>Magnoliopsida</taxon>
        <taxon>eudicotyledons</taxon>
        <taxon>Gunneridae</taxon>
        <taxon>Pentapetalae</taxon>
        <taxon>rosids</taxon>
        <taxon>fabids</taxon>
        <taxon>Rosales</taxon>
        <taxon>Cannabaceae</taxon>
        <taxon>Parasponia</taxon>
    </lineage>
</organism>
<accession>A0A2P5DL40</accession>
<sequence>MPNPNPRFLEIGERMERRAYIGSKNAILLARTGSRGLPTWQPHFPIRGKECHFCFVFHFRGFSRKPLGKTTPSTMGRSRLTPSWPTSMA</sequence>
<feature type="compositionally biased region" description="Polar residues" evidence="1">
    <location>
        <begin position="70"/>
        <end position="89"/>
    </location>
</feature>
<dbReference type="Proteomes" id="UP000237105">
    <property type="component" value="Unassembled WGS sequence"/>
</dbReference>
<evidence type="ECO:0000313" key="2">
    <source>
        <dbReference type="EMBL" id="PON73996.1"/>
    </source>
</evidence>
<evidence type="ECO:0000256" key="1">
    <source>
        <dbReference type="SAM" id="MobiDB-lite"/>
    </source>
</evidence>
<reference evidence="3" key="1">
    <citation type="submission" date="2016-06" db="EMBL/GenBank/DDBJ databases">
        <title>Parallel loss of symbiosis genes in relatives of nitrogen-fixing non-legume Parasponia.</title>
        <authorList>
            <person name="Van Velzen R."/>
            <person name="Holmer R."/>
            <person name="Bu F."/>
            <person name="Rutten L."/>
            <person name="Van Zeijl A."/>
            <person name="Liu W."/>
            <person name="Santuari L."/>
            <person name="Cao Q."/>
            <person name="Sharma T."/>
            <person name="Shen D."/>
            <person name="Roswanjaya Y."/>
            <person name="Wardhani T."/>
            <person name="Kalhor M.S."/>
            <person name="Jansen J."/>
            <person name="Van den Hoogen J."/>
            <person name="Gungor B."/>
            <person name="Hartog M."/>
            <person name="Hontelez J."/>
            <person name="Verver J."/>
            <person name="Yang W.-C."/>
            <person name="Schijlen E."/>
            <person name="Repin R."/>
            <person name="Schilthuizen M."/>
            <person name="Schranz E."/>
            <person name="Heidstra R."/>
            <person name="Miyata K."/>
            <person name="Fedorova E."/>
            <person name="Kohlen W."/>
            <person name="Bisseling T."/>
            <person name="Smit S."/>
            <person name="Geurts R."/>
        </authorList>
    </citation>
    <scope>NUCLEOTIDE SEQUENCE [LARGE SCALE GENOMIC DNA]</scope>
    <source>
        <strain evidence="3">cv. WU1-14</strain>
    </source>
</reference>
<evidence type="ECO:0000313" key="3">
    <source>
        <dbReference type="Proteomes" id="UP000237105"/>
    </source>
</evidence>
<dbReference type="OrthoDB" id="10562897at2759"/>